<feature type="compositionally biased region" description="Basic and acidic residues" evidence="1">
    <location>
        <begin position="1"/>
        <end position="25"/>
    </location>
</feature>
<evidence type="ECO:0008006" key="4">
    <source>
        <dbReference type="Google" id="ProtNLM"/>
    </source>
</evidence>
<organism evidence="2 3">
    <name type="scientific">Streblomastix strix</name>
    <dbReference type="NCBI Taxonomy" id="222440"/>
    <lineage>
        <taxon>Eukaryota</taxon>
        <taxon>Metamonada</taxon>
        <taxon>Preaxostyla</taxon>
        <taxon>Oxymonadida</taxon>
        <taxon>Streblomastigidae</taxon>
        <taxon>Streblomastix</taxon>
    </lineage>
</organism>
<evidence type="ECO:0000256" key="1">
    <source>
        <dbReference type="SAM" id="MobiDB-lite"/>
    </source>
</evidence>
<comment type="caution">
    <text evidence="2">The sequence shown here is derived from an EMBL/GenBank/DDBJ whole genome shotgun (WGS) entry which is preliminary data.</text>
</comment>
<dbReference type="Proteomes" id="UP000324800">
    <property type="component" value="Unassembled WGS sequence"/>
</dbReference>
<feature type="region of interest" description="Disordered" evidence="1">
    <location>
        <begin position="1"/>
        <end position="27"/>
    </location>
</feature>
<gene>
    <name evidence="2" type="ORF">EZS28_018926</name>
</gene>
<sequence>MEDIHIDLSSKVQDTKEQGARKAPAETDDNVVDHIQMMEIFLLRHRSSVIFFIVGGLSKIYKQRDQFNQQVRATIHVNSSGIMTFDMFDEFVDHFCDHVKHLMEIGNYTQDQKILLHIDGHGSRESLKALETFRRKSAILITFRGQITHYREESVSYEQIKEADIRHEYRNNRRRQNKTLNY</sequence>
<dbReference type="AlphaFoldDB" id="A0A5J4VSG4"/>
<dbReference type="EMBL" id="SNRW01005219">
    <property type="protein sequence ID" value="KAA6385548.1"/>
    <property type="molecule type" value="Genomic_DNA"/>
</dbReference>
<dbReference type="OrthoDB" id="6258697at2759"/>
<accession>A0A5J4VSG4</accession>
<reference evidence="2 3" key="1">
    <citation type="submission" date="2019-03" db="EMBL/GenBank/DDBJ databases">
        <title>Single cell metagenomics reveals metabolic interactions within the superorganism composed of flagellate Streblomastix strix and complex community of Bacteroidetes bacteria on its surface.</title>
        <authorList>
            <person name="Treitli S.C."/>
            <person name="Kolisko M."/>
            <person name="Husnik F."/>
            <person name="Keeling P."/>
            <person name="Hampl V."/>
        </authorList>
    </citation>
    <scope>NUCLEOTIDE SEQUENCE [LARGE SCALE GENOMIC DNA]</scope>
    <source>
        <strain evidence="2">ST1C</strain>
    </source>
</reference>
<evidence type="ECO:0000313" key="3">
    <source>
        <dbReference type="Proteomes" id="UP000324800"/>
    </source>
</evidence>
<evidence type="ECO:0000313" key="2">
    <source>
        <dbReference type="EMBL" id="KAA6385548.1"/>
    </source>
</evidence>
<proteinExistence type="predicted"/>
<protein>
    <recommendedName>
        <fullName evidence="4">DDE-1 domain-containing protein</fullName>
    </recommendedName>
</protein>
<name>A0A5J4VSG4_9EUKA</name>